<dbReference type="InterPro" id="IPR011011">
    <property type="entry name" value="Znf_FYVE_PHD"/>
</dbReference>
<name>A0A165HAM8_XYLHT</name>
<dbReference type="OrthoDB" id="5370011at2759"/>
<dbReference type="InterPro" id="IPR013083">
    <property type="entry name" value="Znf_RING/FYVE/PHD"/>
</dbReference>
<evidence type="ECO:0000256" key="1">
    <source>
        <dbReference type="SAM" id="MobiDB-lite"/>
    </source>
</evidence>
<keyword evidence="3" id="KW-1185">Reference proteome</keyword>
<accession>A0A165HAM8</accession>
<sequence>MSSTPQGSSAGDQEGSGEKSSGINKYVQRMRTVLKRGKSKGSISSMAEVSGGSSATSTPAPTTTTKPKATPSKPAATNVQSTVSAAAKPVAQSTGPTTQPQKHRVAGARAVTQQEKAEKARALFAKYGLTLEPHEWMFAPVHEPIERVEKPVRMRVHRQCHRCMTTFGPDRVCLNCEHKRCKKCPRYPVKKTKDAQGRVIPGATTTAATATGAGVSGTAIRAKAKAQKQQLTLPSRTGGQDLVRKPIVQRVHRTCHRCSVKFTSGEKICNNCSHVRCKKCPRDPPKLHKYPDGYPGDAEPEPEPAPPKQRTFKKVRTRVRWYCHDCSTMYSESAKECSECGHERCQQCNRVPPKKIKPPPDPEVLRSLEARLAAMGFSGASEKED</sequence>
<dbReference type="OMA" id="RVHRTCH"/>
<feature type="compositionally biased region" description="Polar residues" evidence="1">
    <location>
        <begin position="91"/>
        <end position="100"/>
    </location>
</feature>
<dbReference type="InParanoid" id="A0A165HAM8"/>
<dbReference type="SUPFAM" id="SSF57903">
    <property type="entry name" value="FYVE/PHD zinc finger"/>
    <property type="match status" value="1"/>
</dbReference>
<dbReference type="RefSeq" id="XP_018188775.1">
    <property type="nucleotide sequence ID" value="XM_018328909.1"/>
</dbReference>
<dbReference type="EMBL" id="KV407457">
    <property type="protein sequence ID" value="KZF23220.1"/>
    <property type="molecule type" value="Genomic_DNA"/>
</dbReference>
<proteinExistence type="predicted"/>
<evidence type="ECO:0000313" key="3">
    <source>
        <dbReference type="Proteomes" id="UP000076632"/>
    </source>
</evidence>
<feature type="compositionally biased region" description="Polar residues" evidence="1">
    <location>
        <begin position="1"/>
        <end position="11"/>
    </location>
</feature>
<feature type="compositionally biased region" description="Low complexity" evidence="1">
    <location>
        <begin position="53"/>
        <end position="77"/>
    </location>
</feature>
<reference evidence="2 3" key="1">
    <citation type="journal article" date="2016" name="Fungal Biol.">
        <title>The genome of Xylona heveae provides a window into fungal endophytism.</title>
        <authorList>
            <person name="Gazis R."/>
            <person name="Kuo A."/>
            <person name="Riley R."/>
            <person name="LaButti K."/>
            <person name="Lipzen A."/>
            <person name="Lin J."/>
            <person name="Amirebrahimi M."/>
            <person name="Hesse C.N."/>
            <person name="Spatafora J.W."/>
            <person name="Henrissat B."/>
            <person name="Hainaut M."/>
            <person name="Grigoriev I.V."/>
            <person name="Hibbett D.S."/>
        </authorList>
    </citation>
    <scope>NUCLEOTIDE SEQUENCE [LARGE SCALE GENOMIC DNA]</scope>
    <source>
        <strain evidence="2 3">TC161</strain>
    </source>
</reference>
<feature type="region of interest" description="Disordered" evidence="1">
    <location>
        <begin position="1"/>
        <end position="106"/>
    </location>
</feature>
<dbReference type="GeneID" id="28894046"/>
<evidence type="ECO:0000313" key="2">
    <source>
        <dbReference type="EMBL" id="KZF23220.1"/>
    </source>
</evidence>
<dbReference type="AlphaFoldDB" id="A0A165HAM8"/>
<dbReference type="Proteomes" id="UP000076632">
    <property type="component" value="Unassembled WGS sequence"/>
</dbReference>
<feature type="region of interest" description="Disordered" evidence="1">
    <location>
        <begin position="288"/>
        <end position="311"/>
    </location>
</feature>
<gene>
    <name evidence="2" type="ORF">L228DRAFT_106577</name>
</gene>
<protein>
    <submittedName>
        <fullName evidence="2">Uncharacterized protein</fullName>
    </submittedName>
</protein>
<organism evidence="2 3">
    <name type="scientific">Xylona heveae (strain CBS 132557 / TC161)</name>
    <dbReference type="NCBI Taxonomy" id="1328760"/>
    <lineage>
        <taxon>Eukaryota</taxon>
        <taxon>Fungi</taxon>
        <taxon>Dikarya</taxon>
        <taxon>Ascomycota</taxon>
        <taxon>Pezizomycotina</taxon>
        <taxon>Xylonomycetes</taxon>
        <taxon>Xylonales</taxon>
        <taxon>Xylonaceae</taxon>
        <taxon>Xylona</taxon>
    </lineage>
</organism>
<dbReference type="Gene3D" id="3.30.40.10">
    <property type="entry name" value="Zinc/RING finger domain, C3HC4 (zinc finger)"/>
    <property type="match status" value="1"/>
</dbReference>